<evidence type="ECO:0000256" key="5">
    <source>
        <dbReference type="ARBA" id="ARBA00023163"/>
    </source>
</evidence>
<evidence type="ECO:0000313" key="10">
    <source>
        <dbReference type="EMBL" id="CAG20805.1"/>
    </source>
</evidence>
<evidence type="ECO:0000256" key="4">
    <source>
        <dbReference type="ARBA" id="ARBA00023125"/>
    </source>
</evidence>
<dbReference type="eggNOG" id="COG0745">
    <property type="taxonomic scope" value="Bacteria"/>
</dbReference>
<proteinExistence type="predicted"/>
<reference evidence="11" key="1">
    <citation type="journal article" date="2005" name="Science">
        <title>Life at depth: Photobacterium profundum genome sequence and expression analysis.</title>
        <authorList>
            <person name="Vezzi A."/>
            <person name="Campanaro S."/>
            <person name="D'Angelo M."/>
            <person name="Simonato F."/>
            <person name="Vitulo N."/>
            <person name="Lauro F.M."/>
            <person name="Cestaro A."/>
            <person name="Malacrida G."/>
            <person name="Simionati B."/>
            <person name="Cannata N."/>
            <person name="Romualdi C."/>
            <person name="Bartlett D.H."/>
            <person name="Valle G."/>
        </authorList>
    </citation>
    <scope>NUCLEOTIDE SEQUENCE [LARGE SCALE GENOMIC DNA]</scope>
    <source>
        <strain evidence="11">ATCC BAA-1253 / SS9</strain>
    </source>
</reference>
<dbReference type="GO" id="GO:0000156">
    <property type="term" value="F:phosphorelay response regulator activity"/>
    <property type="evidence" value="ECO:0007669"/>
    <property type="project" value="TreeGrafter"/>
</dbReference>
<dbReference type="EMBL" id="CR378671">
    <property type="protein sequence ID" value="CAG20805.1"/>
    <property type="molecule type" value="Genomic_DNA"/>
</dbReference>
<dbReference type="PANTHER" id="PTHR48111">
    <property type="entry name" value="REGULATOR OF RPOS"/>
    <property type="match status" value="1"/>
</dbReference>
<dbReference type="PANTHER" id="PTHR48111:SF71">
    <property type="entry name" value="TRANSCRIPTIONAL REGULATORY PROTEIN PHOP"/>
    <property type="match status" value="1"/>
</dbReference>
<dbReference type="InterPro" id="IPR001867">
    <property type="entry name" value="OmpR/PhoB-type_DNA-bd"/>
</dbReference>
<gene>
    <name evidence="10" type="primary">T1689</name>
    <name evidence="10" type="ordered locus">PBPRA2421</name>
</gene>
<accession>Q6LPH1</accession>
<dbReference type="Proteomes" id="UP000000593">
    <property type="component" value="Chromosome 1"/>
</dbReference>
<evidence type="ECO:0000256" key="3">
    <source>
        <dbReference type="ARBA" id="ARBA00023015"/>
    </source>
</evidence>
<dbReference type="Pfam" id="PF00072">
    <property type="entry name" value="Response_reg"/>
    <property type="match status" value="1"/>
</dbReference>
<keyword evidence="4 7" id="KW-0238">DNA-binding</keyword>
<keyword evidence="1 6" id="KW-0597">Phosphoprotein</keyword>
<dbReference type="InterPro" id="IPR036388">
    <property type="entry name" value="WH-like_DNA-bd_sf"/>
</dbReference>
<evidence type="ECO:0000313" key="11">
    <source>
        <dbReference type="Proteomes" id="UP000000593"/>
    </source>
</evidence>
<dbReference type="STRING" id="298386.PBPRA2421"/>
<dbReference type="FunFam" id="3.40.50.2300:FF:000002">
    <property type="entry name" value="DNA-binding response regulator PhoP"/>
    <property type="match status" value="1"/>
</dbReference>
<evidence type="ECO:0000256" key="7">
    <source>
        <dbReference type="PROSITE-ProRule" id="PRU01091"/>
    </source>
</evidence>
<evidence type="ECO:0000259" key="9">
    <source>
        <dbReference type="PROSITE" id="PS51755"/>
    </source>
</evidence>
<dbReference type="Pfam" id="PF00486">
    <property type="entry name" value="Trans_reg_C"/>
    <property type="match status" value="1"/>
</dbReference>
<dbReference type="GO" id="GO:0006355">
    <property type="term" value="P:regulation of DNA-templated transcription"/>
    <property type="evidence" value="ECO:0007669"/>
    <property type="project" value="InterPro"/>
</dbReference>
<dbReference type="Gene3D" id="1.10.10.10">
    <property type="entry name" value="Winged helix-like DNA-binding domain superfamily/Winged helix DNA-binding domain"/>
    <property type="match status" value="1"/>
</dbReference>
<dbReference type="KEGG" id="ppr:PBPRA2421"/>
<feature type="modified residue" description="4-aspartylphosphate" evidence="6">
    <location>
        <position position="56"/>
    </location>
</feature>
<dbReference type="InterPro" id="IPR039420">
    <property type="entry name" value="WalR-like"/>
</dbReference>
<dbReference type="SMART" id="SM00862">
    <property type="entry name" value="Trans_reg_C"/>
    <property type="match status" value="1"/>
</dbReference>
<evidence type="ECO:0000256" key="2">
    <source>
        <dbReference type="ARBA" id="ARBA00023012"/>
    </source>
</evidence>
<evidence type="ECO:0000259" key="8">
    <source>
        <dbReference type="PROSITE" id="PS50110"/>
    </source>
</evidence>
<dbReference type="InterPro" id="IPR011006">
    <property type="entry name" value="CheY-like_superfamily"/>
</dbReference>
<keyword evidence="11" id="KW-1185">Reference proteome</keyword>
<dbReference type="HOGENOM" id="CLU_000445_30_1_6"/>
<protein>
    <submittedName>
        <fullName evidence="10">Transcriptional regulatory protein PhoP</fullName>
    </submittedName>
</protein>
<dbReference type="Gene3D" id="6.10.250.690">
    <property type="match status" value="1"/>
</dbReference>
<dbReference type="AlphaFoldDB" id="Q6LPH1"/>
<dbReference type="SUPFAM" id="SSF52172">
    <property type="entry name" value="CheY-like"/>
    <property type="match status" value="1"/>
</dbReference>
<feature type="domain" description="Response regulatory" evidence="8">
    <location>
        <begin position="7"/>
        <end position="121"/>
    </location>
</feature>
<feature type="DNA-binding region" description="OmpR/PhoB-type" evidence="7">
    <location>
        <begin position="129"/>
        <end position="226"/>
    </location>
</feature>
<dbReference type="GO" id="GO:0032993">
    <property type="term" value="C:protein-DNA complex"/>
    <property type="evidence" value="ECO:0007669"/>
    <property type="project" value="TreeGrafter"/>
</dbReference>
<sequence>MVIKIMRILIVEDDQILSHHLKSQLSELGHQVQCAGTAEEGLFFAQNYPNDIAVVDIGLPDRDGISLIKDMRKKGLRLPVLILTARANWQDKVTGLEAGADDYLVKPFQKEEMVARLSALVRRSAGFVKPEMSAGDIRVDLLAKQVFVGETLLELTAFEYDLLEYLMRHSRQVVSKQRLLDVLYEDQEGDPNTIEVMISRLRKKFMSAGQDNPISTIRGQGYIFELQAQ</sequence>
<dbReference type="InterPro" id="IPR001789">
    <property type="entry name" value="Sig_transdc_resp-reg_receiver"/>
</dbReference>
<keyword evidence="3" id="KW-0805">Transcription regulation</keyword>
<dbReference type="GO" id="GO:0000976">
    <property type="term" value="F:transcription cis-regulatory region binding"/>
    <property type="evidence" value="ECO:0007669"/>
    <property type="project" value="TreeGrafter"/>
</dbReference>
<dbReference type="PROSITE" id="PS51755">
    <property type="entry name" value="OMPR_PHOB"/>
    <property type="match status" value="1"/>
</dbReference>
<dbReference type="CDD" id="cd19934">
    <property type="entry name" value="REC_OmpR_EcPhoP-like"/>
    <property type="match status" value="1"/>
</dbReference>
<dbReference type="SMART" id="SM00448">
    <property type="entry name" value="REC"/>
    <property type="match status" value="1"/>
</dbReference>
<keyword evidence="5" id="KW-0804">Transcription</keyword>
<dbReference type="Gene3D" id="3.40.50.2300">
    <property type="match status" value="1"/>
</dbReference>
<dbReference type="CDD" id="cd00383">
    <property type="entry name" value="trans_reg_C"/>
    <property type="match status" value="1"/>
</dbReference>
<feature type="domain" description="OmpR/PhoB-type" evidence="9">
    <location>
        <begin position="129"/>
        <end position="226"/>
    </location>
</feature>
<dbReference type="GO" id="GO:0005829">
    <property type="term" value="C:cytosol"/>
    <property type="evidence" value="ECO:0007669"/>
    <property type="project" value="TreeGrafter"/>
</dbReference>
<dbReference type="PROSITE" id="PS50110">
    <property type="entry name" value="RESPONSE_REGULATORY"/>
    <property type="match status" value="1"/>
</dbReference>
<evidence type="ECO:0000256" key="6">
    <source>
        <dbReference type="PROSITE-ProRule" id="PRU00169"/>
    </source>
</evidence>
<evidence type="ECO:0000256" key="1">
    <source>
        <dbReference type="ARBA" id="ARBA00022553"/>
    </source>
</evidence>
<organism evidence="10 11">
    <name type="scientific">Photobacterium profundum (strain SS9)</name>
    <dbReference type="NCBI Taxonomy" id="298386"/>
    <lineage>
        <taxon>Bacteria</taxon>
        <taxon>Pseudomonadati</taxon>
        <taxon>Pseudomonadota</taxon>
        <taxon>Gammaproteobacteria</taxon>
        <taxon>Vibrionales</taxon>
        <taxon>Vibrionaceae</taxon>
        <taxon>Photobacterium</taxon>
    </lineage>
</organism>
<name>Q6LPH1_PHOPR</name>
<keyword evidence="2" id="KW-0902">Two-component regulatory system</keyword>